<evidence type="ECO:0000256" key="1">
    <source>
        <dbReference type="ARBA" id="ARBA00001935"/>
    </source>
</evidence>
<dbReference type="PANTHER" id="PTHR10638:SF86">
    <property type="entry name" value="COPPER AMINE OXIDASE 1-RELATED"/>
    <property type="match status" value="1"/>
</dbReference>
<comment type="cofactor">
    <cofactor evidence="1">
        <name>Cu cation</name>
        <dbReference type="ChEBI" id="CHEBI:23378"/>
    </cofactor>
</comment>
<proteinExistence type="inferred from homology"/>
<dbReference type="Pfam" id="PF01179">
    <property type="entry name" value="Cu_amine_oxid"/>
    <property type="match status" value="1"/>
</dbReference>
<feature type="active site" description="Schiff-base intermediate with substrate; via topaquinone" evidence="12">
    <location>
        <position position="418"/>
    </location>
</feature>
<gene>
    <name evidence="18" type="ORF">BS47DRAFT_1342896</name>
</gene>
<evidence type="ECO:0000256" key="10">
    <source>
        <dbReference type="ARBA" id="ARBA00023211"/>
    </source>
</evidence>
<dbReference type="Proteomes" id="UP000886523">
    <property type="component" value="Unassembled WGS sequence"/>
</dbReference>
<feature type="active site" description="Proton acceptor" evidence="12">
    <location>
        <position position="333"/>
    </location>
</feature>
<comment type="cofactor">
    <cofactor evidence="3">
        <name>Zn(2+)</name>
        <dbReference type="ChEBI" id="CHEBI:29105"/>
    </cofactor>
</comment>
<sequence length="692" mass="76692">MAPIAVPTPQVPLTPAALNVTVDKPSTKAAAAATYHPLDGLTAEEISAVSLAVRQHGVKHADFKAINPSVSNSFAYNAVLTLTEGIWNITAVTKLPEGTQPQITMDELLESEDMIRSDPTVIRLAAEVGVKPEELCADGWAIGYDDRFPQHQRVQQCLLYARFFPDSNLYAHPLDFFPVLDCNTGKVVHIDFPAHRSPTSGKLSSANTAPPPLSAPNFGLNRERILPPRERHEYLPELMPPPNVHAKEARDELRPLHVSQPQGVSFKVKGSELEWQKWKMHVSFNGREGLVISTVTYNDDGEVRPIMYRMSLAEMVVPYAAPEHPHPRKFAFDVGEYGMGVMANDLSLGCDCLGTIHYLPGAYVNHNGQPTKLKRAVCIHEEDAGILWKHTDFREGGKSVAVRSRKLVVSMIATVANYEYCFYYNFFQDGTIELETRLTGILNVYTAAQGEKTPYGTLVAPQVQAHYHQHIFSLRLDPMVDGLHNSVIESDLVPLDSPTGSEDNFAGNGFVQDIKTLGHASEGAREYDAVRDRKWTIVNPARKHYASGLPVGYSIALRGAATQLLAKPDSWVARRAVFATKALWVVREDEGNRMRTTPPDSVGEWTKDDKTLDNEDILLFLTFGTNHVPRPEDWPVMPVEHVRVVLKPNNFFKWSPAIDVRAVVDKASKVVEFNSENGNGHSVSEPVASCCN</sequence>
<dbReference type="EMBL" id="MU128959">
    <property type="protein sequence ID" value="KAF9514581.1"/>
    <property type="molecule type" value="Genomic_DNA"/>
</dbReference>
<evidence type="ECO:0000256" key="13">
    <source>
        <dbReference type="PIRSR" id="PIRSR600269-51"/>
    </source>
</evidence>
<evidence type="ECO:0000256" key="12">
    <source>
        <dbReference type="PIRSR" id="PIRSR600269-50"/>
    </source>
</evidence>
<comment type="catalytic activity">
    <reaction evidence="11">
        <text>a primary methyl amine + O2 + H2O = an aldehyde + H2O2 + NH4(+)</text>
        <dbReference type="Rhea" id="RHEA:16153"/>
        <dbReference type="ChEBI" id="CHEBI:15377"/>
        <dbReference type="ChEBI" id="CHEBI:15379"/>
        <dbReference type="ChEBI" id="CHEBI:16240"/>
        <dbReference type="ChEBI" id="CHEBI:17478"/>
        <dbReference type="ChEBI" id="CHEBI:28938"/>
        <dbReference type="ChEBI" id="CHEBI:228804"/>
        <dbReference type="EC" id="1.4.3.21"/>
    </reaction>
</comment>
<dbReference type="InterPro" id="IPR000269">
    <property type="entry name" value="Cu_amine_oxidase"/>
</dbReference>
<evidence type="ECO:0000313" key="18">
    <source>
        <dbReference type="EMBL" id="KAF9514581.1"/>
    </source>
</evidence>
<comment type="similarity">
    <text evidence="4 14">Belongs to the copper/topaquinone oxidase family.</text>
</comment>
<evidence type="ECO:0000256" key="11">
    <source>
        <dbReference type="ARBA" id="ARBA00048032"/>
    </source>
</evidence>
<evidence type="ECO:0000256" key="14">
    <source>
        <dbReference type="RuleBase" id="RU000672"/>
    </source>
</evidence>
<keyword evidence="6 14" id="KW-0479">Metal-binding</keyword>
<dbReference type="SUPFAM" id="SSF54416">
    <property type="entry name" value="Amine oxidase N-terminal region"/>
    <property type="match status" value="1"/>
</dbReference>
<evidence type="ECO:0000256" key="3">
    <source>
        <dbReference type="ARBA" id="ARBA00001947"/>
    </source>
</evidence>
<evidence type="ECO:0000259" key="17">
    <source>
        <dbReference type="Pfam" id="PF02728"/>
    </source>
</evidence>
<accession>A0A9P6DTR7</accession>
<feature type="region of interest" description="Disordered" evidence="15">
    <location>
        <begin position="198"/>
        <end position="220"/>
    </location>
</feature>
<keyword evidence="19" id="KW-1185">Reference proteome</keyword>
<reference evidence="18" key="1">
    <citation type="journal article" date="2020" name="Nat. Commun.">
        <title>Large-scale genome sequencing of mycorrhizal fungi provides insights into the early evolution of symbiotic traits.</title>
        <authorList>
            <person name="Miyauchi S."/>
            <person name="Kiss E."/>
            <person name="Kuo A."/>
            <person name="Drula E."/>
            <person name="Kohler A."/>
            <person name="Sanchez-Garcia M."/>
            <person name="Morin E."/>
            <person name="Andreopoulos B."/>
            <person name="Barry K.W."/>
            <person name="Bonito G."/>
            <person name="Buee M."/>
            <person name="Carver A."/>
            <person name="Chen C."/>
            <person name="Cichocki N."/>
            <person name="Clum A."/>
            <person name="Culley D."/>
            <person name="Crous P.W."/>
            <person name="Fauchery L."/>
            <person name="Girlanda M."/>
            <person name="Hayes R.D."/>
            <person name="Keri Z."/>
            <person name="LaButti K."/>
            <person name="Lipzen A."/>
            <person name="Lombard V."/>
            <person name="Magnuson J."/>
            <person name="Maillard F."/>
            <person name="Murat C."/>
            <person name="Nolan M."/>
            <person name="Ohm R.A."/>
            <person name="Pangilinan J."/>
            <person name="Pereira M.F."/>
            <person name="Perotto S."/>
            <person name="Peter M."/>
            <person name="Pfister S."/>
            <person name="Riley R."/>
            <person name="Sitrit Y."/>
            <person name="Stielow J.B."/>
            <person name="Szollosi G."/>
            <person name="Zifcakova L."/>
            <person name="Stursova M."/>
            <person name="Spatafora J.W."/>
            <person name="Tedersoo L."/>
            <person name="Vaario L.M."/>
            <person name="Yamada A."/>
            <person name="Yan M."/>
            <person name="Wang P."/>
            <person name="Xu J."/>
            <person name="Bruns T."/>
            <person name="Baldrian P."/>
            <person name="Vilgalys R."/>
            <person name="Dunand C."/>
            <person name="Henrissat B."/>
            <person name="Grigoriev I.V."/>
            <person name="Hibbett D."/>
            <person name="Nagy L.G."/>
            <person name="Martin F.M."/>
        </authorList>
    </citation>
    <scope>NUCLEOTIDE SEQUENCE</scope>
    <source>
        <strain evidence="18">UP504</strain>
    </source>
</reference>
<dbReference type="PROSITE" id="PS01165">
    <property type="entry name" value="COPPER_AMINE_OXID_2"/>
    <property type="match status" value="1"/>
</dbReference>
<evidence type="ECO:0000256" key="5">
    <source>
        <dbReference type="ARBA" id="ARBA00011738"/>
    </source>
</evidence>
<dbReference type="OrthoDB" id="5379943at2759"/>
<evidence type="ECO:0000256" key="6">
    <source>
        <dbReference type="ARBA" id="ARBA00022723"/>
    </source>
</evidence>
<keyword evidence="8 14" id="KW-0560">Oxidoreductase</keyword>
<dbReference type="PANTHER" id="PTHR10638">
    <property type="entry name" value="COPPER AMINE OXIDASE"/>
    <property type="match status" value="1"/>
</dbReference>
<dbReference type="SUPFAM" id="SSF49998">
    <property type="entry name" value="Amine oxidase catalytic domain"/>
    <property type="match status" value="1"/>
</dbReference>
<dbReference type="AlphaFoldDB" id="A0A9P6DTR7"/>
<evidence type="ECO:0000256" key="15">
    <source>
        <dbReference type="SAM" id="MobiDB-lite"/>
    </source>
</evidence>
<evidence type="ECO:0000259" key="16">
    <source>
        <dbReference type="Pfam" id="PF01179"/>
    </source>
</evidence>
<evidence type="ECO:0000256" key="4">
    <source>
        <dbReference type="ARBA" id="ARBA00007983"/>
    </source>
</evidence>
<keyword evidence="10" id="KW-0464">Manganese</keyword>
<dbReference type="InterPro" id="IPR036460">
    <property type="entry name" value="Cu_amine_oxidase_C_sf"/>
</dbReference>
<comment type="cofactor">
    <cofactor evidence="14">
        <name>Cu cation</name>
        <dbReference type="ChEBI" id="CHEBI:23378"/>
    </cofactor>
    <text evidence="14">Contains 1 topaquinone per subunit.</text>
</comment>
<comment type="PTM">
    <text evidence="13 14">Topaquinone (TPQ) is generated by copper-dependent autoxidation of a specific tyrosyl residue.</text>
</comment>
<dbReference type="Pfam" id="PF02728">
    <property type="entry name" value="Cu_amine_oxidN3"/>
    <property type="match status" value="1"/>
</dbReference>
<dbReference type="Gene3D" id="3.10.450.40">
    <property type="match status" value="1"/>
</dbReference>
<evidence type="ECO:0000313" key="19">
    <source>
        <dbReference type="Proteomes" id="UP000886523"/>
    </source>
</evidence>
<dbReference type="PROSITE" id="PS01164">
    <property type="entry name" value="COPPER_AMINE_OXID_1"/>
    <property type="match status" value="1"/>
</dbReference>
<dbReference type="GO" id="GO:0048038">
    <property type="term" value="F:quinone binding"/>
    <property type="evidence" value="ECO:0007669"/>
    <property type="project" value="InterPro"/>
</dbReference>
<evidence type="ECO:0000256" key="8">
    <source>
        <dbReference type="ARBA" id="ARBA00023002"/>
    </source>
</evidence>
<dbReference type="GO" id="GO:0005507">
    <property type="term" value="F:copper ion binding"/>
    <property type="evidence" value="ECO:0007669"/>
    <property type="project" value="InterPro"/>
</dbReference>
<dbReference type="EC" id="1.4.3.-" evidence="14"/>
<dbReference type="GO" id="GO:0008131">
    <property type="term" value="F:primary methylamine oxidase activity"/>
    <property type="evidence" value="ECO:0007669"/>
    <property type="project" value="UniProtKB-EC"/>
</dbReference>
<protein>
    <recommendedName>
        <fullName evidence="14">Amine oxidase</fullName>
        <ecNumber evidence="14">1.4.3.-</ecNumber>
    </recommendedName>
</protein>
<feature type="domain" description="Copper amine oxidase catalytic" evidence="16">
    <location>
        <begin position="256"/>
        <end position="657"/>
    </location>
</feature>
<feature type="modified residue" description="2',4',5'-topaquinone" evidence="13">
    <location>
        <position position="418"/>
    </location>
</feature>
<organism evidence="18 19">
    <name type="scientific">Hydnum rufescens UP504</name>
    <dbReference type="NCBI Taxonomy" id="1448309"/>
    <lineage>
        <taxon>Eukaryota</taxon>
        <taxon>Fungi</taxon>
        <taxon>Dikarya</taxon>
        <taxon>Basidiomycota</taxon>
        <taxon>Agaricomycotina</taxon>
        <taxon>Agaricomycetes</taxon>
        <taxon>Cantharellales</taxon>
        <taxon>Hydnaceae</taxon>
        <taxon>Hydnum</taxon>
    </lineage>
</organism>
<dbReference type="InterPro" id="IPR015802">
    <property type="entry name" value="Cu_amine_oxidase_N3"/>
</dbReference>
<comment type="subunit">
    <text evidence="5">Homodimer.</text>
</comment>
<dbReference type="GO" id="GO:0009308">
    <property type="term" value="P:amine metabolic process"/>
    <property type="evidence" value="ECO:0007669"/>
    <property type="project" value="UniProtKB-UniRule"/>
</dbReference>
<feature type="domain" description="Copper amine oxidase N3-terminal" evidence="17">
    <location>
        <begin position="101"/>
        <end position="195"/>
    </location>
</feature>
<dbReference type="Gene3D" id="2.70.98.20">
    <property type="entry name" value="Copper amine oxidase, catalytic domain"/>
    <property type="match status" value="1"/>
</dbReference>
<evidence type="ECO:0000256" key="2">
    <source>
        <dbReference type="ARBA" id="ARBA00001936"/>
    </source>
</evidence>
<dbReference type="InterPro" id="IPR015798">
    <property type="entry name" value="Cu_amine_oxidase_C"/>
</dbReference>
<name>A0A9P6DTR7_9AGAM</name>
<keyword evidence="9 14" id="KW-0186">Copper</keyword>
<dbReference type="InterPro" id="IPR016182">
    <property type="entry name" value="Cu_amine_oxidase_N-reg"/>
</dbReference>
<comment type="cofactor">
    <cofactor evidence="2">
        <name>Mn(2+)</name>
        <dbReference type="ChEBI" id="CHEBI:29035"/>
    </cofactor>
</comment>
<evidence type="ECO:0000256" key="7">
    <source>
        <dbReference type="ARBA" id="ARBA00022772"/>
    </source>
</evidence>
<dbReference type="InterPro" id="IPR049947">
    <property type="entry name" value="Cu_Am_Ox_Cu-bd"/>
</dbReference>
<keyword evidence="7 12" id="KW-0801">TPQ</keyword>
<evidence type="ECO:0000256" key="9">
    <source>
        <dbReference type="ARBA" id="ARBA00023008"/>
    </source>
</evidence>
<dbReference type="InterPro" id="IPR049948">
    <property type="entry name" value="Cu_Am_ox_TPQ-bd"/>
</dbReference>
<feature type="compositionally biased region" description="Polar residues" evidence="15">
    <location>
        <begin position="198"/>
        <end position="208"/>
    </location>
</feature>
<comment type="caution">
    <text evidence="18">The sequence shown here is derived from an EMBL/GenBank/DDBJ whole genome shotgun (WGS) entry which is preliminary data.</text>
</comment>